<dbReference type="Gene3D" id="3.40.710.10">
    <property type="entry name" value="DD-peptidase/beta-lactamase superfamily"/>
    <property type="match status" value="1"/>
</dbReference>
<dbReference type="GO" id="GO:0004180">
    <property type="term" value="F:carboxypeptidase activity"/>
    <property type="evidence" value="ECO:0007669"/>
    <property type="project" value="UniProtKB-KW"/>
</dbReference>
<evidence type="ECO:0000313" key="6">
    <source>
        <dbReference type="EMBL" id="ADV82170.1"/>
    </source>
</evidence>
<protein>
    <recommendedName>
        <fullName evidence="3">beta-lactamase</fullName>
        <ecNumber evidence="3">3.5.2.6</ecNumber>
    </recommendedName>
</protein>
<feature type="signal peptide" evidence="4">
    <location>
        <begin position="1"/>
        <end position="24"/>
    </location>
</feature>
<dbReference type="Pfam" id="PF13354">
    <property type="entry name" value="Beta-lactamase2"/>
    <property type="match status" value="1"/>
</dbReference>
<evidence type="ECO:0000259" key="5">
    <source>
        <dbReference type="Pfam" id="PF13354"/>
    </source>
</evidence>
<dbReference type="Proteomes" id="UP000006844">
    <property type="component" value="Chromosome"/>
</dbReference>
<dbReference type="EMBL" id="CP002467">
    <property type="protein sequence ID" value="ADV82170.1"/>
    <property type="molecule type" value="Genomic_DNA"/>
</dbReference>
<dbReference type="AlphaFoldDB" id="E8V015"/>
<dbReference type="InterPro" id="IPR045155">
    <property type="entry name" value="Beta-lactam_cat"/>
</dbReference>
<keyword evidence="7" id="KW-1185">Reference proteome</keyword>
<keyword evidence="6" id="KW-0378">Hydrolase</keyword>
<sequence length="339" mass="36265">MQAMRNGSLLIALILVISVLPVSAQVTNDPVLEKQLKDIIAAHHGRVAVFAQQKSTGKTVAMDADLPLQTASTIKLAMLFEATRQVAAGQAKWEEPITLKAVDRVNGSGLLTFMDAPLTLTLKDVATLMVIVSDNTATNLMIDRFTTKAVDEDMMALGLDQTWLYKKSMVPPSGPMPPDQPKYGLGKTTARQIATVIERVGRCQLDVPGKEALPPDSAVAACKIALHMLQSQFYRDGIPRYLETLDSSEAGSGIANKTGGLETTHSDVGIIAGRSGPIILALYTYDNADHAWTSDNEGTVTMAKLSRAIVQAWEAKGIDGKLLVPGLGLDAKIPLPVKP</sequence>
<dbReference type="PANTHER" id="PTHR35333:SF3">
    <property type="entry name" value="BETA-LACTAMASE-TYPE TRANSPEPTIDASE FOLD CONTAINING PROTEIN"/>
    <property type="match status" value="1"/>
</dbReference>
<organism evidence="6 7">
    <name type="scientific">Terriglobus saanensis (strain ATCC BAA-1853 / DSM 23119 / SP1PR4)</name>
    <dbReference type="NCBI Taxonomy" id="401053"/>
    <lineage>
        <taxon>Bacteria</taxon>
        <taxon>Pseudomonadati</taxon>
        <taxon>Acidobacteriota</taxon>
        <taxon>Terriglobia</taxon>
        <taxon>Terriglobales</taxon>
        <taxon>Acidobacteriaceae</taxon>
        <taxon>Terriglobus</taxon>
    </lineage>
</organism>
<comment type="similarity">
    <text evidence="2">Belongs to the class-A beta-lactamase family.</text>
</comment>
<dbReference type="OrthoDB" id="9775096at2"/>
<comment type="catalytic activity">
    <reaction evidence="1">
        <text>a beta-lactam + H2O = a substituted beta-amino acid</text>
        <dbReference type="Rhea" id="RHEA:20401"/>
        <dbReference type="ChEBI" id="CHEBI:15377"/>
        <dbReference type="ChEBI" id="CHEBI:35627"/>
        <dbReference type="ChEBI" id="CHEBI:140347"/>
        <dbReference type="EC" id="3.5.2.6"/>
    </reaction>
</comment>
<dbReference type="SUPFAM" id="SSF56601">
    <property type="entry name" value="beta-lactamase/transpeptidase-like"/>
    <property type="match status" value="1"/>
</dbReference>
<name>E8V015_TERSS</name>
<feature type="domain" description="Beta-lactamase class A catalytic" evidence="5">
    <location>
        <begin position="49"/>
        <end position="284"/>
    </location>
</feature>
<dbReference type="GO" id="GO:0046677">
    <property type="term" value="P:response to antibiotic"/>
    <property type="evidence" value="ECO:0007669"/>
    <property type="project" value="InterPro"/>
</dbReference>
<keyword evidence="6" id="KW-0121">Carboxypeptidase</keyword>
<dbReference type="GO" id="GO:0008800">
    <property type="term" value="F:beta-lactamase activity"/>
    <property type="evidence" value="ECO:0007669"/>
    <property type="project" value="UniProtKB-EC"/>
</dbReference>
<dbReference type="InterPro" id="IPR012338">
    <property type="entry name" value="Beta-lactam/transpept-like"/>
</dbReference>
<keyword evidence="6" id="KW-0645">Protease</keyword>
<dbReference type="STRING" id="401053.AciPR4_1346"/>
<dbReference type="PANTHER" id="PTHR35333">
    <property type="entry name" value="BETA-LACTAMASE"/>
    <property type="match status" value="1"/>
</dbReference>
<reference evidence="6 7" key="1">
    <citation type="journal article" date="2012" name="Stand. Genomic Sci.">
        <title>Complete genome sequence of Terriglobus saanensis type strain SP1PR4(T), an Acidobacteria from tundra soil.</title>
        <authorList>
            <person name="Rawat S.R."/>
            <person name="Mannisto M.K."/>
            <person name="Starovoytov V."/>
            <person name="Goodwin L."/>
            <person name="Nolan M."/>
            <person name="Hauser L."/>
            <person name="Land M."/>
            <person name="Davenport K.W."/>
            <person name="Woyke T."/>
            <person name="Haggblom M.M."/>
        </authorList>
    </citation>
    <scope>NUCLEOTIDE SEQUENCE</scope>
    <source>
        <strain evidence="7">ATCC BAA-1853 / DSM 23119 / SP1PR4</strain>
    </source>
</reference>
<feature type="chain" id="PRO_5003232239" description="beta-lactamase" evidence="4">
    <location>
        <begin position="25"/>
        <end position="339"/>
    </location>
</feature>
<evidence type="ECO:0000256" key="2">
    <source>
        <dbReference type="ARBA" id="ARBA00009009"/>
    </source>
</evidence>
<dbReference type="eggNOG" id="COG2367">
    <property type="taxonomic scope" value="Bacteria"/>
</dbReference>
<evidence type="ECO:0000256" key="4">
    <source>
        <dbReference type="SAM" id="SignalP"/>
    </source>
</evidence>
<dbReference type="EC" id="3.5.2.6" evidence="3"/>
<accession>E8V015</accession>
<evidence type="ECO:0000256" key="1">
    <source>
        <dbReference type="ARBA" id="ARBA00001526"/>
    </source>
</evidence>
<proteinExistence type="inferred from homology"/>
<dbReference type="KEGG" id="tsa:AciPR4_1346"/>
<evidence type="ECO:0000313" key="7">
    <source>
        <dbReference type="Proteomes" id="UP000006844"/>
    </source>
</evidence>
<gene>
    <name evidence="6" type="ordered locus">AciPR4_1346</name>
</gene>
<evidence type="ECO:0000256" key="3">
    <source>
        <dbReference type="ARBA" id="ARBA00012865"/>
    </source>
</evidence>
<dbReference type="HOGENOM" id="CLU_031960_9_2_0"/>
<dbReference type="GO" id="GO:0030655">
    <property type="term" value="P:beta-lactam antibiotic catabolic process"/>
    <property type="evidence" value="ECO:0007669"/>
    <property type="project" value="InterPro"/>
</dbReference>
<keyword evidence="4" id="KW-0732">Signal</keyword>
<dbReference type="InterPro" id="IPR000871">
    <property type="entry name" value="Beta-lactam_class-A"/>
</dbReference>